<dbReference type="Proteomes" id="UP000013165">
    <property type="component" value="Unassembled WGS sequence"/>
</dbReference>
<dbReference type="PATRIC" id="fig|626887.3.peg.3060"/>
<sequence>MFRTNDRVTRSPDPEAIFSETGSIASKTGSIAPKTEPSAGSTDHIHTKEAAAKSPASGQADEIPFTVDEVYAVARTMNLDESDNLALGNDTLLALDRLFLNGAKTLSEQDLQNLRELIQAGLPGETGQKAAKVATDYYNYLAAQSQLMATHRPKEGSANRLSGEQLYRELRQLQTMHMGEEVADQLFRTADAQFAYMTQALRLQTNTDLTQAQKLDEAQKLGEALQEASIGVADWPQRRDRFQVEKRLIVEAALPKSEKRAQVQALLKRHFRPYELEHIKHLQLDNL</sequence>
<evidence type="ECO:0008006" key="4">
    <source>
        <dbReference type="Google" id="ProtNLM"/>
    </source>
</evidence>
<protein>
    <recommendedName>
        <fullName evidence="4">Lipase modulator</fullName>
    </recommendedName>
</protein>
<comment type="caution">
    <text evidence="2">The sequence shown here is derived from an EMBL/GenBank/DDBJ whole genome shotgun (WGS) entry which is preliminary data.</text>
</comment>
<feature type="compositionally biased region" description="Polar residues" evidence="1">
    <location>
        <begin position="20"/>
        <end position="29"/>
    </location>
</feature>
<gene>
    <name evidence="2" type="ORF">J057_15330</name>
</gene>
<evidence type="ECO:0000256" key="1">
    <source>
        <dbReference type="SAM" id="MobiDB-lite"/>
    </source>
</evidence>
<keyword evidence="3" id="KW-1185">Reference proteome</keyword>
<dbReference type="HOGENOM" id="CLU_1303669_0_0_6"/>
<proteinExistence type="predicted"/>
<dbReference type="EMBL" id="APLQ01000014">
    <property type="protein sequence ID" value="ENO12782.2"/>
    <property type="molecule type" value="Genomic_DNA"/>
</dbReference>
<accession>N6WP20</accession>
<dbReference type="SUPFAM" id="SSF158855">
    <property type="entry name" value="Lipase chaperone-like"/>
    <property type="match status" value="1"/>
</dbReference>
<feature type="compositionally biased region" description="Basic and acidic residues" evidence="1">
    <location>
        <begin position="1"/>
        <end position="13"/>
    </location>
</feature>
<feature type="region of interest" description="Disordered" evidence="1">
    <location>
        <begin position="1"/>
        <end position="59"/>
    </location>
</feature>
<evidence type="ECO:0000313" key="2">
    <source>
        <dbReference type="EMBL" id="ENO12782.2"/>
    </source>
</evidence>
<name>N6WP20_9GAMM</name>
<dbReference type="AlphaFoldDB" id="N6WP20"/>
<reference evidence="2 3" key="1">
    <citation type="journal article" date="2013" name="Genome Announc.">
        <title>Genome Sequence of the Polycyclic Aromatic Hydrocarbon-Degrading Bacterium Strain Marinobacter nanhaiticus D15-8WT.</title>
        <authorList>
            <person name="Cui Z."/>
            <person name="Gao W."/>
            <person name="Li Q."/>
            <person name="Xu G."/>
            <person name="Zheng L."/>
        </authorList>
    </citation>
    <scope>NUCLEOTIDE SEQUENCE [LARGE SCALE GENOMIC DNA]</scope>
    <source>
        <strain evidence="2 3">D15-8W</strain>
    </source>
</reference>
<organism evidence="2 3">
    <name type="scientific">Marinobacter nanhaiticus D15-8W</name>
    <dbReference type="NCBI Taxonomy" id="626887"/>
    <lineage>
        <taxon>Bacteria</taxon>
        <taxon>Pseudomonadati</taxon>
        <taxon>Pseudomonadota</taxon>
        <taxon>Gammaproteobacteria</taxon>
        <taxon>Pseudomonadales</taxon>
        <taxon>Marinobacteraceae</taxon>
        <taxon>Marinobacter</taxon>
    </lineage>
</organism>
<evidence type="ECO:0000313" key="3">
    <source>
        <dbReference type="Proteomes" id="UP000013165"/>
    </source>
</evidence>